<comment type="caution">
    <text evidence="17">The sequence shown here is derived from an EMBL/GenBank/DDBJ whole genome shotgun (WGS) entry which is preliminary data.</text>
</comment>
<dbReference type="EC" id="2.7.13.3" evidence="3"/>
<evidence type="ECO:0000256" key="10">
    <source>
        <dbReference type="ARBA" id="ARBA00023012"/>
    </source>
</evidence>
<evidence type="ECO:0000256" key="9">
    <source>
        <dbReference type="ARBA" id="ARBA00022840"/>
    </source>
</evidence>
<dbReference type="SMART" id="SM00387">
    <property type="entry name" value="HATPase_c"/>
    <property type="match status" value="1"/>
</dbReference>
<dbReference type="PRINTS" id="PR00344">
    <property type="entry name" value="BCTRLSENSOR"/>
</dbReference>
<evidence type="ECO:0000313" key="17">
    <source>
        <dbReference type="EMBL" id="PIU41379.1"/>
    </source>
</evidence>
<dbReference type="PROSITE" id="PS50885">
    <property type="entry name" value="HAMP"/>
    <property type="match status" value="1"/>
</dbReference>
<reference evidence="17 18" key="1">
    <citation type="submission" date="2017-09" db="EMBL/GenBank/DDBJ databases">
        <title>Depth-based differentiation of microbial function through sediment-hosted aquifers and enrichment of novel symbionts in the deep terrestrial subsurface.</title>
        <authorList>
            <person name="Probst A.J."/>
            <person name="Ladd B."/>
            <person name="Jarett J.K."/>
            <person name="Geller-Mcgrath D.E."/>
            <person name="Sieber C.M."/>
            <person name="Emerson J.B."/>
            <person name="Anantharaman K."/>
            <person name="Thomas B.C."/>
            <person name="Malmstrom R."/>
            <person name="Stieglmeier M."/>
            <person name="Klingl A."/>
            <person name="Woyke T."/>
            <person name="Ryan C.M."/>
            <person name="Banfield J.F."/>
        </authorList>
    </citation>
    <scope>NUCLEOTIDE SEQUENCE [LARGE SCALE GENOMIC DNA]</scope>
    <source>
        <strain evidence="17">CG07_land_8_20_14_0_80_42_15</strain>
    </source>
</reference>
<feature type="domain" description="HAMP" evidence="16">
    <location>
        <begin position="194"/>
        <end position="246"/>
    </location>
</feature>
<feature type="domain" description="PAS" evidence="15">
    <location>
        <begin position="251"/>
        <end position="306"/>
    </location>
</feature>
<evidence type="ECO:0000256" key="12">
    <source>
        <dbReference type="SAM" id="Coils"/>
    </source>
</evidence>
<keyword evidence="4" id="KW-1003">Cell membrane</keyword>
<dbReference type="Gene3D" id="3.30.565.10">
    <property type="entry name" value="Histidine kinase-like ATPase, C-terminal domain"/>
    <property type="match status" value="1"/>
</dbReference>
<keyword evidence="9" id="KW-0067">ATP-binding</keyword>
<dbReference type="SUPFAM" id="SSF158472">
    <property type="entry name" value="HAMP domain-like"/>
    <property type="match status" value="1"/>
</dbReference>
<dbReference type="Gene3D" id="3.30.450.20">
    <property type="entry name" value="PAS domain"/>
    <property type="match status" value="2"/>
</dbReference>
<dbReference type="InterPro" id="IPR004358">
    <property type="entry name" value="Sig_transdc_His_kin-like_C"/>
</dbReference>
<dbReference type="InterPro" id="IPR050351">
    <property type="entry name" value="BphY/WalK/GraS-like"/>
</dbReference>
<dbReference type="SMART" id="SM00091">
    <property type="entry name" value="PAS"/>
    <property type="match status" value="1"/>
</dbReference>
<dbReference type="InterPro" id="IPR003660">
    <property type="entry name" value="HAMP_dom"/>
</dbReference>
<evidence type="ECO:0000313" key="18">
    <source>
        <dbReference type="Proteomes" id="UP000230052"/>
    </source>
</evidence>
<dbReference type="GO" id="GO:0006355">
    <property type="term" value="P:regulation of DNA-templated transcription"/>
    <property type="evidence" value="ECO:0007669"/>
    <property type="project" value="InterPro"/>
</dbReference>
<keyword evidence="12" id="KW-0175">Coiled coil</keyword>
<protein>
    <recommendedName>
        <fullName evidence="3">histidine kinase</fullName>
        <ecNumber evidence="3">2.7.13.3</ecNumber>
    </recommendedName>
</protein>
<evidence type="ECO:0000259" key="14">
    <source>
        <dbReference type="PROSITE" id="PS50109"/>
    </source>
</evidence>
<dbReference type="Gene3D" id="1.10.287.130">
    <property type="match status" value="1"/>
</dbReference>
<dbReference type="AlphaFoldDB" id="A0A2J0KUB9"/>
<dbReference type="CDD" id="cd00130">
    <property type="entry name" value="PAS"/>
    <property type="match status" value="1"/>
</dbReference>
<dbReference type="Pfam" id="PF00672">
    <property type="entry name" value="HAMP"/>
    <property type="match status" value="1"/>
</dbReference>
<gene>
    <name evidence="17" type="ORF">COS99_05825</name>
</gene>
<evidence type="ECO:0000256" key="4">
    <source>
        <dbReference type="ARBA" id="ARBA00022475"/>
    </source>
</evidence>
<keyword evidence="7" id="KW-0547">Nucleotide-binding</keyword>
<dbReference type="NCBIfam" id="NF046044">
    <property type="entry name" value="PnpS"/>
    <property type="match status" value="1"/>
</dbReference>
<accession>A0A2J0KUB9</accession>
<dbReference type="Pfam" id="PF00512">
    <property type="entry name" value="HisKA"/>
    <property type="match status" value="1"/>
</dbReference>
<evidence type="ECO:0000256" key="2">
    <source>
        <dbReference type="ARBA" id="ARBA00004236"/>
    </source>
</evidence>
<evidence type="ECO:0000256" key="11">
    <source>
        <dbReference type="ARBA" id="ARBA00023136"/>
    </source>
</evidence>
<evidence type="ECO:0000259" key="15">
    <source>
        <dbReference type="PROSITE" id="PS50112"/>
    </source>
</evidence>
<feature type="transmembrane region" description="Helical" evidence="13">
    <location>
        <begin position="173"/>
        <end position="193"/>
    </location>
</feature>
<dbReference type="InterPro" id="IPR000014">
    <property type="entry name" value="PAS"/>
</dbReference>
<dbReference type="SUPFAM" id="SSF47384">
    <property type="entry name" value="Homodimeric domain of signal transducing histidine kinase"/>
    <property type="match status" value="1"/>
</dbReference>
<keyword evidence="13" id="KW-1133">Transmembrane helix</keyword>
<dbReference type="EMBL" id="PEWV01000060">
    <property type="protein sequence ID" value="PIU41379.1"/>
    <property type="molecule type" value="Genomic_DNA"/>
</dbReference>
<keyword evidence="8 17" id="KW-0418">Kinase</keyword>
<dbReference type="SUPFAM" id="SSF55785">
    <property type="entry name" value="PYP-like sensor domain (PAS domain)"/>
    <property type="match status" value="1"/>
</dbReference>
<dbReference type="GO" id="GO:0004721">
    <property type="term" value="F:phosphoprotein phosphatase activity"/>
    <property type="evidence" value="ECO:0007669"/>
    <property type="project" value="TreeGrafter"/>
</dbReference>
<dbReference type="FunFam" id="1.10.287.130:FF:000008">
    <property type="entry name" value="Two-component sensor histidine kinase"/>
    <property type="match status" value="1"/>
</dbReference>
<dbReference type="SMART" id="SM00304">
    <property type="entry name" value="HAMP"/>
    <property type="match status" value="1"/>
</dbReference>
<dbReference type="NCBIfam" id="TIGR00229">
    <property type="entry name" value="sensory_box"/>
    <property type="match status" value="1"/>
</dbReference>
<proteinExistence type="predicted"/>
<dbReference type="CDD" id="cd06225">
    <property type="entry name" value="HAMP"/>
    <property type="match status" value="1"/>
</dbReference>
<dbReference type="GO" id="GO:0005886">
    <property type="term" value="C:plasma membrane"/>
    <property type="evidence" value="ECO:0007669"/>
    <property type="project" value="UniProtKB-SubCell"/>
</dbReference>
<evidence type="ECO:0000256" key="5">
    <source>
        <dbReference type="ARBA" id="ARBA00022553"/>
    </source>
</evidence>
<sequence length="589" mass="66619">MKISFKLKLIFSYIFVILVSFGFIAFFLDKNLEENSIRNIESSLITQANLIESQIFPERLRQEDTPYLESLVKASRLKTKCRITIIDSKGRVLADSEKSQEEIPQMENHLYRPEVKVALTGVTGIDTRYSSTLKIDMLYVAVPIKNKTAIPGILRLSLPLESVQKTLFAIRRIVFIGLLFALVFAFILGSIVARRTIKPINRMIQISRKFSEGDFSRRIIHNSKDEIGELANTLNNMAQDIEDKIKEIEAQNQKVAAIFNSMIEGVIVVDKSARVISINPTVEKIFGISKKYVEGKLLLEAIRNNDISESINDAIKNGRSVSGEISLVLPVRKIFQINAVPIFDNDSINGCLAVIHDITEMRRLETMRSDFVANVSHELKTPLTSIKGFVETLLEGALDDKENNRNFLKIIYDHTERLNNLVEDLLSLSHLESKEIILNKKSFNLRQQLEEAISTFKAQLKKNGIEVKNELPISISVTADQDRMEQVFTNLIDNAIKFNKEKGAIRIYIQEVNGKIKVFVEDKGIGIPEKDIPRIFERFYRVDKARSRELGGTGLGLSIVKHIVELHGGNVGVESAEGLGSKFWFTIPK</sequence>
<dbReference type="GO" id="GO:0005524">
    <property type="term" value="F:ATP binding"/>
    <property type="evidence" value="ECO:0007669"/>
    <property type="project" value="UniProtKB-KW"/>
</dbReference>
<dbReference type="SMART" id="SM00388">
    <property type="entry name" value="HisKA"/>
    <property type="match status" value="1"/>
</dbReference>
<organism evidence="17 18">
    <name type="scientific">Candidatus Aquitaenariimonas noxiae</name>
    <dbReference type="NCBI Taxonomy" id="1974741"/>
    <lineage>
        <taxon>Bacteria</taxon>
        <taxon>Pseudomonadati</taxon>
        <taxon>Candidatus Omnitrophota</taxon>
        <taxon>Candidatus Aquitaenariimonas</taxon>
    </lineage>
</organism>
<evidence type="ECO:0000256" key="8">
    <source>
        <dbReference type="ARBA" id="ARBA00022777"/>
    </source>
</evidence>
<dbReference type="InterPro" id="IPR013767">
    <property type="entry name" value="PAS_fold"/>
</dbReference>
<dbReference type="InterPro" id="IPR003594">
    <property type="entry name" value="HATPase_dom"/>
</dbReference>
<evidence type="ECO:0000256" key="13">
    <source>
        <dbReference type="SAM" id="Phobius"/>
    </source>
</evidence>
<dbReference type="InterPro" id="IPR005467">
    <property type="entry name" value="His_kinase_dom"/>
</dbReference>
<name>A0A2J0KUB9_9BACT</name>
<dbReference type="Proteomes" id="UP000230052">
    <property type="component" value="Unassembled WGS sequence"/>
</dbReference>
<dbReference type="CDD" id="cd00082">
    <property type="entry name" value="HisKA"/>
    <property type="match status" value="1"/>
</dbReference>
<feature type="coiled-coil region" evidence="12">
    <location>
        <begin position="227"/>
        <end position="258"/>
    </location>
</feature>
<keyword evidence="6" id="KW-0808">Transferase</keyword>
<dbReference type="Gene3D" id="1.10.8.500">
    <property type="entry name" value="HAMP domain in histidine kinase"/>
    <property type="match status" value="1"/>
</dbReference>
<evidence type="ECO:0000256" key="6">
    <source>
        <dbReference type="ARBA" id="ARBA00022679"/>
    </source>
</evidence>
<feature type="domain" description="Histidine kinase" evidence="14">
    <location>
        <begin position="374"/>
        <end position="589"/>
    </location>
</feature>
<dbReference type="CDD" id="cd16922">
    <property type="entry name" value="HATPase_EvgS-ArcB-TorS-like"/>
    <property type="match status" value="1"/>
</dbReference>
<dbReference type="FunFam" id="3.30.565.10:FF:000006">
    <property type="entry name" value="Sensor histidine kinase WalK"/>
    <property type="match status" value="1"/>
</dbReference>
<dbReference type="InterPro" id="IPR036097">
    <property type="entry name" value="HisK_dim/P_sf"/>
</dbReference>
<keyword evidence="11 13" id="KW-0472">Membrane</keyword>
<keyword evidence="13" id="KW-0812">Transmembrane</keyword>
<keyword evidence="5" id="KW-0597">Phosphoprotein</keyword>
<dbReference type="PROSITE" id="PS50112">
    <property type="entry name" value="PAS"/>
    <property type="match status" value="1"/>
</dbReference>
<dbReference type="PROSITE" id="PS50109">
    <property type="entry name" value="HIS_KIN"/>
    <property type="match status" value="1"/>
</dbReference>
<dbReference type="InterPro" id="IPR003661">
    <property type="entry name" value="HisK_dim/P_dom"/>
</dbReference>
<comment type="catalytic activity">
    <reaction evidence="1">
        <text>ATP + protein L-histidine = ADP + protein N-phospho-L-histidine.</text>
        <dbReference type="EC" id="2.7.13.3"/>
    </reaction>
</comment>
<comment type="subcellular location">
    <subcellularLocation>
        <location evidence="2">Cell membrane</location>
    </subcellularLocation>
</comment>
<evidence type="ECO:0000256" key="3">
    <source>
        <dbReference type="ARBA" id="ARBA00012438"/>
    </source>
</evidence>
<evidence type="ECO:0000256" key="7">
    <source>
        <dbReference type="ARBA" id="ARBA00022741"/>
    </source>
</evidence>
<dbReference type="GO" id="GO:0016036">
    <property type="term" value="P:cellular response to phosphate starvation"/>
    <property type="evidence" value="ECO:0007669"/>
    <property type="project" value="TreeGrafter"/>
</dbReference>
<keyword evidence="10" id="KW-0902">Two-component regulatory system</keyword>
<feature type="transmembrane region" description="Helical" evidence="13">
    <location>
        <begin position="7"/>
        <end position="28"/>
    </location>
</feature>
<evidence type="ECO:0000259" key="16">
    <source>
        <dbReference type="PROSITE" id="PS50885"/>
    </source>
</evidence>
<dbReference type="SUPFAM" id="SSF55874">
    <property type="entry name" value="ATPase domain of HSP90 chaperone/DNA topoisomerase II/histidine kinase"/>
    <property type="match status" value="1"/>
</dbReference>
<dbReference type="PANTHER" id="PTHR45453:SF1">
    <property type="entry name" value="PHOSPHATE REGULON SENSOR PROTEIN PHOR"/>
    <property type="match status" value="1"/>
</dbReference>
<dbReference type="Pfam" id="PF02518">
    <property type="entry name" value="HATPase_c"/>
    <property type="match status" value="1"/>
</dbReference>
<dbReference type="InterPro" id="IPR036890">
    <property type="entry name" value="HATPase_C_sf"/>
</dbReference>
<dbReference type="InterPro" id="IPR035965">
    <property type="entry name" value="PAS-like_dom_sf"/>
</dbReference>
<dbReference type="PANTHER" id="PTHR45453">
    <property type="entry name" value="PHOSPHATE REGULON SENSOR PROTEIN PHOR"/>
    <property type="match status" value="1"/>
</dbReference>
<dbReference type="GO" id="GO:0000155">
    <property type="term" value="F:phosphorelay sensor kinase activity"/>
    <property type="evidence" value="ECO:0007669"/>
    <property type="project" value="InterPro"/>
</dbReference>
<evidence type="ECO:0000256" key="1">
    <source>
        <dbReference type="ARBA" id="ARBA00000085"/>
    </source>
</evidence>
<dbReference type="Pfam" id="PF00989">
    <property type="entry name" value="PAS"/>
    <property type="match status" value="1"/>
</dbReference>